<evidence type="ECO:0000313" key="2">
    <source>
        <dbReference type="Proteomes" id="UP000294689"/>
    </source>
</evidence>
<sequence>MTFITENIIPGNYGKKFTTDVNEANEKSRLEAAIMEVNGVTKVIFEAGVYPLEFTVHTDQVVHITELQDKAKALGYHVIAKEPFFPLF</sequence>
<comment type="caution">
    <text evidence="1">The sequence shown here is derived from an EMBL/GenBank/DDBJ whole genome shotgun (WGS) entry which is preliminary data.</text>
</comment>
<dbReference type="OrthoDB" id="982897at2"/>
<keyword evidence="2" id="KW-1185">Reference proteome</keyword>
<gene>
    <name evidence="1" type="ORF">BXY82_2158</name>
</gene>
<proteinExistence type="predicted"/>
<evidence type="ECO:0008006" key="3">
    <source>
        <dbReference type="Google" id="ProtNLM"/>
    </source>
</evidence>
<dbReference type="EMBL" id="SOBW01000008">
    <property type="protein sequence ID" value="TDU40118.1"/>
    <property type="molecule type" value="Genomic_DNA"/>
</dbReference>
<accession>A0A4R7PYR5</accession>
<organism evidence="1 2">
    <name type="scientific">Gelidibacter sediminis</name>
    <dbReference type="NCBI Taxonomy" id="1608710"/>
    <lineage>
        <taxon>Bacteria</taxon>
        <taxon>Pseudomonadati</taxon>
        <taxon>Bacteroidota</taxon>
        <taxon>Flavobacteriia</taxon>
        <taxon>Flavobacteriales</taxon>
        <taxon>Flavobacteriaceae</taxon>
        <taxon>Gelidibacter</taxon>
    </lineage>
</organism>
<dbReference type="RefSeq" id="WP_133758156.1">
    <property type="nucleotide sequence ID" value="NZ_SOBW01000008.1"/>
</dbReference>
<dbReference type="AlphaFoldDB" id="A0A4R7PYR5"/>
<name>A0A4R7PYR5_9FLAO</name>
<dbReference type="Proteomes" id="UP000294689">
    <property type="component" value="Unassembled WGS sequence"/>
</dbReference>
<reference evidence="1 2" key="1">
    <citation type="submission" date="2019-03" db="EMBL/GenBank/DDBJ databases">
        <title>Genomic Encyclopedia of Archaeal and Bacterial Type Strains, Phase II (KMG-II): from individual species to whole genera.</title>
        <authorList>
            <person name="Goeker M."/>
        </authorList>
    </citation>
    <scope>NUCLEOTIDE SEQUENCE [LARGE SCALE GENOMIC DNA]</scope>
    <source>
        <strain evidence="1 2">DSM 28135</strain>
    </source>
</reference>
<protein>
    <recommendedName>
        <fullName evidence="3">Copper chaperone CopZ</fullName>
    </recommendedName>
</protein>
<evidence type="ECO:0000313" key="1">
    <source>
        <dbReference type="EMBL" id="TDU40118.1"/>
    </source>
</evidence>